<proteinExistence type="predicted"/>
<dbReference type="EMBL" id="QNUK01000679">
    <property type="protein sequence ID" value="KAF5890490.1"/>
    <property type="molecule type" value="Genomic_DNA"/>
</dbReference>
<dbReference type="Proteomes" id="UP000727407">
    <property type="component" value="Unassembled WGS sequence"/>
</dbReference>
<gene>
    <name evidence="1" type="ORF">DAT39_019804</name>
</gene>
<dbReference type="AlphaFoldDB" id="A0A8J4XA88"/>
<keyword evidence="2" id="KW-1185">Reference proteome</keyword>
<protein>
    <submittedName>
        <fullName evidence="1">Uncharacterized protein</fullName>
    </submittedName>
</protein>
<comment type="caution">
    <text evidence="1">The sequence shown here is derived from an EMBL/GenBank/DDBJ whole genome shotgun (WGS) entry which is preliminary data.</text>
</comment>
<evidence type="ECO:0000313" key="1">
    <source>
        <dbReference type="EMBL" id="KAF5890490.1"/>
    </source>
</evidence>
<sequence>MMSRKQRLVTYVKHVCINTVQVQESLRGTPLCSRSLYSLLMTSRRLVSAMSCGILSWFGSGSPSRPGGLQRRRVGTLIFGTRARTPLVEKCQPGQQVLKLKPLEVLKDQVNRTVNSEAKWFVVKFLTSWFVSELDGIGNAEPPTMVLAGPMARLAVGTKDLSLKG</sequence>
<evidence type="ECO:0000313" key="2">
    <source>
        <dbReference type="Proteomes" id="UP000727407"/>
    </source>
</evidence>
<accession>A0A8J4XA88</accession>
<organism evidence="1 2">
    <name type="scientific">Clarias magur</name>
    <name type="common">Asian catfish</name>
    <name type="synonym">Macropteronotus magur</name>
    <dbReference type="NCBI Taxonomy" id="1594786"/>
    <lineage>
        <taxon>Eukaryota</taxon>
        <taxon>Metazoa</taxon>
        <taxon>Chordata</taxon>
        <taxon>Craniata</taxon>
        <taxon>Vertebrata</taxon>
        <taxon>Euteleostomi</taxon>
        <taxon>Actinopterygii</taxon>
        <taxon>Neopterygii</taxon>
        <taxon>Teleostei</taxon>
        <taxon>Ostariophysi</taxon>
        <taxon>Siluriformes</taxon>
        <taxon>Clariidae</taxon>
        <taxon>Clarias</taxon>
    </lineage>
</organism>
<reference evidence="1" key="1">
    <citation type="submission" date="2020-07" db="EMBL/GenBank/DDBJ databases">
        <title>Clarias magur genome sequencing, assembly and annotation.</title>
        <authorList>
            <person name="Kushwaha B."/>
            <person name="Kumar R."/>
            <person name="Das P."/>
            <person name="Joshi C.G."/>
            <person name="Kumar D."/>
            <person name="Nagpure N.S."/>
            <person name="Pandey M."/>
            <person name="Agarwal S."/>
            <person name="Srivastava S."/>
            <person name="Singh M."/>
            <person name="Sahoo L."/>
            <person name="Jayasankar P."/>
            <person name="Meher P.K."/>
            <person name="Koringa P.G."/>
            <person name="Iquebal M.A."/>
            <person name="Das S.P."/>
            <person name="Bit A."/>
            <person name="Patnaik S."/>
            <person name="Patel N."/>
            <person name="Shah T.M."/>
            <person name="Hinsu A."/>
            <person name="Jena J.K."/>
        </authorList>
    </citation>
    <scope>NUCLEOTIDE SEQUENCE</scope>
    <source>
        <strain evidence="1">CIFAMagur01</strain>
        <tissue evidence="1">Testis</tissue>
    </source>
</reference>
<name>A0A8J4XA88_CLAMG</name>